<name>A0A1G2HLH1_9BACT</name>
<dbReference type="PROSITE" id="PS51913">
    <property type="entry name" value="HTH_HARE"/>
    <property type="match status" value="1"/>
</dbReference>
<proteinExistence type="predicted"/>
<dbReference type="Gene3D" id="1.10.10.1250">
    <property type="entry name" value="RNA polymerase, subunit delta, N-terminal domain"/>
    <property type="match status" value="1"/>
</dbReference>
<dbReference type="InterPro" id="IPR036388">
    <property type="entry name" value="WH-like_DNA-bd_sf"/>
</dbReference>
<dbReference type="Gene3D" id="1.10.10.10">
    <property type="entry name" value="Winged helix-like DNA-binding domain superfamily/Winged helix DNA-binding domain"/>
    <property type="match status" value="1"/>
</dbReference>
<keyword evidence="1" id="KW-0804">Transcription</keyword>
<sequence length="355" mass="41066">MEKTNYSKSGVSTKEKTLANSQLYKKLTKGLSLKTKDIFDRRFGVKSGEIETLDSIGKSLNITRERVRQVEEAGFTFIRKNNKEILNSIFTEFDSYFNNKGGFKKEEIIFEDFGGFKNKPYVLFLLTIGDQFSRVCAKKDYHYFWSAHNDKGKVKETLNSLVLDIEKNRNLLSKDELFSTFAFKYNLDNEALGSYIGISKKIQQNKEGKFGLISWPEIKPRGVKDKAFLVFKKHQKPLHFREITELMDSLDYSKPNKKTHSQTVHNELIKDERFVLVGRGMYALSEWGYVPGTIKDIITKIIKDKKQPAYQDDIVKAVLAQRLVAKNTVLINLNNKKYFQRDAEGKYLLRDAQTA</sequence>
<comment type="caution">
    <text evidence="3">The sequence shown here is derived from an EMBL/GenBank/DDBJ whole genome shotgun (WGS) entry which is preliminary data.</text>
</comment>
<dbReference type="InterPro" id="IPR038087">
    <property type="entry name" value="RNAP_delta_N_dom_sf"/>
</dbReference>
<dbReference type="InterPro" id="IPR007630">
    <property type="entry name" value="RNA_pol_sigma70_r4"/>
</dbReference>
<dbReference type="EMBL" id="MHOL01000003">
    <property type="protein sequence ID" value="OGZ63336.1"/>
    <property type="molecule type" value="Genomic_DNA"/>
</dbReference>
<dbReference type="InterPro" id="IPR000943">
    <property type="entry name" value="RNA_pol_sigma70"/>
</dbReference>
<accession>A0A1G2HLH1</accession>
<dbReference type="Pfam" id="PF05066">
    <property type="entry name" value="HARE-HTH"/>
    <property type="match status" value="1"/>
</dbReference>
<protein>
    <recommendedName>
        <fullName evidence="2">HTH HARE-type domain-containing protein</fullName>
    </recommendedName>
</protein>
<gene>
    <name evidence="3" type="ORF">A2639_00190</name>
</gene>
<dbReference type="Pfam" id="PF04545">
    <property type="entry name" value="Sigma70_r4"/>
    <property type="match status" value="1"/>
</dbReference>
<dbReference type="PRINTS" id="PR00046">
    <property type="entry name" value="SIGMA70FCT"/>
</dbReference>
<evidence type="ECO:0000313" key="3">
    <source>
        <dbReference type="EMBL" id="OGZ63336.1"/>
    </source>
</evidence>
<feature type="domain" description="HTH HARE-type" evidence="2">
    <location>
        <begin position="221"/>
        <end position="287"/>
    </location>
</feature>
<dbReference type="GO" id="GO:0006352">
    <property type="term" value="P:DNA-templated transcription initiation"/>
    <property type="evidence" value="ECO:0007669"/>
    <property type="project" value="InterPro"/>
</dbReference>
<dbReference type="InterPro" id="IPR013324">
    <property type="entry name" value="RNA_pol_sigma_r3/r4-like"/>
</dbReference>
<evidence type="ECO:0000256" key="1">
    <source>
        <dbReference type="ARBA" id="ARBA00023163"/>
    </source>
</evidence>
<dbReference type="AlphaFoldDB" id="A0A1G2HLH1"/>
<reference evidence="3 4" key="1">
    <citation type="journal article" date="2016" name="Nat. Commun.">
        <title>Thousands of microbial genomes shed light on interconnected biogeochemical processes in an aquifer system.</title>
        <authorList>
            <person name="Anantharaman K."/>
            <person name="Brown C.T."/>
            <person name="Hug L.A."/>
            <person name="Sharon I."/>
            <person name="Castelle C.J."/>
            <person name="Probst A.J."/>
            <person name="Thomas B.C."/>
            <person name="Singh A."/>
            <person name="Wilkins M.J."/>
            <person name="Karaoz U."/>
            <person name="Brodie E.L."/>
            <person name="Williams K.H."/>
            <person name="Hubbard S.S."/>
            <person name="Banfield J.F."/>
        </authorList>
    </citation>
    <scope>NUCLEOTIDE SEQUENCE [LARGE SCALE GENOMIC DNA]</scope>
</reference>
<dbReference type="SUPFAM" id="SSF88659">
    <property type="entry name" value="Sigma3 and sigma4 domains of RNA polymerase sigma factors"/>
    <property type="match status" value="1"/>
</dbReference>
<evidence type="ECO:0000313" key="4">
    <source>
        <dbReference type="Proteomes" id="UP000178991"/>
    </source>
</evidence>
<dbReference type="GO" id="GO:0003700">
    <property type="term" value="F:DNA-binding transcription factor activity"/>
    <property type="evidence" value="ECO:0007669"/>
    <property type="project" value="InterPro"/>
</dbReference>
<evidence type="ECO:0000259" key="2">
    <source>
        <dbReference type="PROSITE" id="PS51913"/>
    </source>
</evidence>
<dbReference type="InterPro" id="IPR007759">
    <property type="entry name" value="Asxl_HARE-HTH"/>
</dbReference>
<dbReference type="Proteomes" id="UP000178991">
    <property type="component" value="Unassembled WGS sequence"/>
</dbReference>
<organism evidence="3 4">
    <name type="scientific">Candidatus Staskawiczbacteria bacterium RIFCSPHIGHO2_01_FULL_34_27</name>
    <dbReference type="NCBI Taxonomy" id="1802199"/>
    <lineage>
        <taxon>Bacteria</taxon>
        <taxon>Candidatus Staskawicziibacteriota</taxon>
    </lineage>
</organism>